<organism evidence="6 7">
    <name type="scientific">Albidovulum inexpectatum</name>
    <dbReference type="NCBI Taxonomy" id="196587"/>
    <lineage>
        <taxon>Bacteria</taxon>
        <taxon>Pseudomonadati</taxon>
        <taxon>Pseudomonadota</taxon>
        <taxon>Alphaproteobacteria</taxon>
        <taxon>Rhodobacterales</taxon>
        <taxon>Paracoccaceae</taxon>
        <taxon>Albidovulum</taxon>
    </lineage>
</organism>
<accession>A0A2S5JMH2</accession>
<dbReference type="Proteomes" id="UP000239736">
    <property type="component" value="Unassembled WGS sequence"/>
</dbReference>
<dbReference type="Gene3D" id="1.10.10.60">
    <property type="entry name" value="Homeodomain-like"/>
    <property type="match status" value="1"/>
</dbReference>
<evidence type="ECO:0000256" key="4">
    <source>
        <dbReference type="SAM" id="MobiDB-lite"/>
    </source>
</evidence>
<dbReference type="PANTHER" id="PTHR43436">
    <property type="entry name" value="ARAC-FAMILY TRANSCRIPTIONAL REGULATOR"/>
    <property type="match status" value="1"/>
</dbReference>
<gene>
    <name evidence="6" type="ORF">LV82_00539</name>
</gene>
<dbReference type="EMBL" id="PRDS01000001">
    <property type="protein sequence ID" value="PPB82601.1"/>
    <property type="molecule type" value="Genomic_DNA"/>
</dbReference>
<dbReference type="Pfam" id="PF06719">
    <property type="entry name" value="AraC_N"/>
    <property type="match status" value="1"/>
</dbReference>
<dbReference type="PANTHER" id="PTHR43436:SF2">
    <property type="entry name" value="ARAC_XYLS FAMILY TRANSCRIPTIONAL REGULATOR"/>
    <property type="match status" value="1"/>
</dbReference>
<comment type="caution">
    <text evidence="6">The sequence shown here is derived from an EMBL/GenBank/DDBJ whole genome shotgun (WGS) entry which is preliminary data.</text>
</comment>
<dbReference type="InterPro" id="IPR018062">
    <property type="entry name" value="HTH_AraC-typ_CS"/>
</dbReference>
<proteinExistence type="predicted"/>
<dbReference type="Pfam" id="PF12833">
    <property type="entry name" value="HTH_18"/>
    <property type="match status" value="1"/>
</dbReference>
<dbReference type="InterPro" id="IPR020449">
    <property type="entry name" value="Tscrpt_reg_AraC-type_HTH"/>
</dbReference>
<dbReference type="GO" id="GO:0003700">
    <property type="term" value="F:DNA-binding transcription factor activity"/>
    <property type="evidence" value="ECO:0007669"/>
    <property type="project" value="InterPro"/>
</dbReference>
<dbReference type="RefSeq" id="WP_104069129.1">
    <property type="nucleotide sequence ID" value="NZ_PRDS01000001.1"/>
</dbReference>
<dbReference type="InterPro" id="IPR009057">
    <property type="entry name" value="Homeodomain-like_sf"/>
</dbReference>
<dbReference type="InterPro" id="IPR018060">
    <property type="entry name" value="HTH_AraC"/>
</dbReference>
<reference evidence="6 7" key="1">
    <citation type="submission" date="2018-01" db="EMBL/GenBank/DDBJ databases">
        <title>Genomic Encyclopedia of Archaeal and Bacterial Type Strains, Phase II (KMG-II): from individual species to whole genera.</title>
        <authorList>
            <person name="Goeker M."/>
        </authorList>
    </citation>
    <scope>NUCLEOTIDE SEQUENCE [LARGE SCALE GENOMIC DNA]</scope>
    <source>
        <strain evidence="6 7">DSM 12048</strain>
    </source>
</reference>
<keyword evidence="7" id="KW-1185">Reference proteome</keyword>
<keyword evidence="3" id="KW-0804">Transcription</keyword>
<dbReference type="AlphaFoldDB" id="A0A2S5JMH2"/>
<dbReference type="SMART" id="SM00342">
    <property type="entry name" value="HTH_ARAC"/>
    <property type="match status" value="1"/>
</dbReference>
<dbReference type="GO" id="GO:0043565">
    <property type="term" value="F:sequence-specific DNA binding"/>
    <property type="evidence" value="ECO:0007669"/>
    <property type="project" value="InterPro"/>
</dbReference>
<feature type="domain" description="HTH araC/xylS-type" evidence="5">
    <location>
        <begin position="191"/>
        <end position="288"/>
    </location>
</feature>
<name>A0A2S5JMH2_9RHOB</name>
<evidence type="ECO:0000313" key="6">
    <source>
        <dbReference type="EMBL" id="PPB82601.1"/>
    </source>
</evidence>
<evidence type="ECO:0000256" key="2">
    <source>
        <dbReference type="ARBA" id="ARBA00023125"/>
    </source>
</evidence>
<dbReference type="PROSITE" id="PS00041">
    <property type="entry name" value="HTH_ARAC_FAMILY_1"/>
    <property type="match status" value="1"/>
</dbReference>
<evidence type="ECO:0000256" key="1">
    <source>
        <dbReference type="ARBA" id="ARBA00023015"/>
    </source>
</evidence>
<evidence type="ECO:0000256" key="3">
    <source>
        <dbReference type="ARBA" id="ARBA00023163"/>
    </source>
</evidence>
<dbReference type="SUPFAM" id="SSF46689">
    <property type="entry name" value="Homeodomain-like"/>
    <property type="match status" value="2"/>
</dbReference>
<evidence type="ECO:0000259" key="5">
    <source>
        <dbReference type="PROSITE" id="PS01124"/>
    </source>
</evidence>
<protein>
    <submittedName>
        <fullName evidence="6">AraC-like DNA-binding protein</fullName>
    </submittedName>
</protein>
<keyword evidence="1" id="KW-0805">Transcription regulation</keyword>
<dbReference type="PROSITE" id="PS01124">
    <property type="entry name" value="HTH_ARAC_FAMILY_2"/>
    <property type="match status" value="1"/>
</dbReference>
<feature type="region of interest" description="Disordered" evidence="4">
    <location>
        <begin position="272"/>
        <end position="296"/>
    </location>
</feature>
<evidence type="ECO:0000313" key="7">
    <source>
        <dbReference type="Proteomes" id="UP000239736"/>
    </source>
</evidence>
<dbReference type="PRINTS" id="PR00032">
    <property type="entry name" value="HTHARAC"/>
</dbReference>
<dbReference type="InterPro" id="IPR009594">
    <property type="entry name" value="Tscrpt_reg_HTH_AraC_N"/>
</dbReference>
<dbReference type="OrthoDB" id="9802263at2"/>
<sequence>MPQAQIKEIIKRHLPGPGLKDTALRGVQLFHVTEPVPCIPAVYDPTIVAIVGGTKDAVLDGQHHVYDSSHYLLCPMTLPVEAGSPRASPEDPLLGVMIALEPRVMRDLVIEVETASRVRPRPDGTRPQALALARWDSRFADALLRLLELLDDPVDAAVLGPARLRELHYAVLMGEAGHAARRAFGVDNAIARVIDHLSSHLNAPVSVDELAARAGMSRPVFHRRFKEATRMSPIQFVKAMRLNHAAMKIAEGKTVSEAAWQAGFASASQFSREFKRSYGRSPRQWRDEAQMSLRQG</sequence>
<keyword evidence="2 6" id="KW-0238">DNA-binding</keyword>